<evidence type="ECO:0000313" key="2">
    <source>
        <dbReference type="Proteomes" id="UP000434475"/>
    </source>
</evidence>
<sequence length="128" mass="14979">MMGKQYVNELNKAIYNSPVLARSEILSSRKETLFDTIEGCFVRAGLLDTLAREMELQILKGDFSAMQLPPYQEPAHRPLMPGARRKEEERRARYKWAQDRLLAAQQMCQQRWEDGWSMAEILMMERAI</sequence>
<dbReference type="AlphaFoldDB" id="A0A6I2R8E8"/>
<dbReference type="RefSeq" id="WP_108981780.1">
    <property type="nucleotide sequence ID" value="NZ_JAQLWY010000020.1"/>
</dbReference>
<accession>A0A6I2R8E8</accession>
<dbReference type="Proteomes" id="UP000434475">
    <property type="component" value="Unassembled WGS sequence"/>
</dbReference>
<evidence type="ECO:0000313" key="1">
    <source>
        <dbReference type="EMBL" id="MSB19977.1"/>
    </source>
</evidence>
<name>A0A6I2R8E8_FLAPL</name>
<protein>
    <submittedName>
        <fullName evidence="1">Uncharacterized protein</fullName>
    </submittedName>
</protein>
<gene>
    <name evidence="1" type="ORF">GKE97_10665</name>
</gene>
<proteinExistence type="predicted"/>
<dbReference type="EMBL" id="WKPR01000009">
    <property type="protein sequence ID" value="MSB19977.1"/>
    <property type="molecule type" value="Genomic_DNA"/>
</dbReference>
<reference evidence="1 2" key="1">
    <citation type="journal article" date="2019" name="Nat. Med.">
        <title>A library of human gut bacterial isolates paired with longitudinal multiomics data enables mechanistic microbiome research.</title>
        <authorList>
            <person name="Poyet M."/>
            <person name="Groussin M."/>
            <person name="Gibbons S.M."/>
            <person name="Avila-Pacheco J."/>
            <person name="Jiang X."/>
            <person name="Kearney S.M."/>
            <person name="Perrotta A.R."/>
            <person name="Berdy B."/>
            <person name="Zhao S."/>
            <person name="Lieberman T.D."/>
            <person name="Swanson P.K."/>
            <person name="Smith M."/>
            <person name="Roesemann S."/>
            <person name="Alexander J.E."/>
            <person name="Rich S.A."/>
            <person name="Livny J."/>
            <person name="Vlamakis H."/>
            <person name="Clish C."/>
            <person name="Bullock K."/>
            <person name="Deik A."/>
            <person name="Scott J."/>
            <person name="Pierce K.A."/>
            <person name="Xavier R.J."/>
            <person name="Alm E.J."/>
        </authorList>
    </citation>
    <scope>NUCLEOTIDE SEQUENCE [LARGE SCALE GENOMIC DNA]</scope>
    <source>
        <strain evidence="1 2">BIOML-A2</strain>
    </source>
</reference>
<comment type="caution">
    <text evidence="1">The sequence shown here is derived from an EMBL/GenBank/DDBJ whole genome shotgun (WGS) entry which is preliminary data.</text>
</comment>
<organism evidence="1 2">
    <name type="scientific">Flavonifractor plautii</name>
    <name type="common">Fusobacterium plautii</name>
    <dbReference type="NCBI Taxonomy" id="292800"/>
    <lineage>
        <taxon>Bacteria</taxon>
        <taxon>Bacillati</taxon>
        <taxon>Bacillota</taxon>
        <taxon>Clostridia</taxon>
        <taxon>Eubacteriales</taxon>
        <taxon>Oscillospiraceae</taxon>
        <taxon>Flavonifractor</taxon>
    </lineage>
</organism>